<proteinExistence type="inferred from homology"/>
<dbReference type="GO" id="GO:0002951">
    <property type="term" value="F:leukotriene-C(4) hydrolase"/>
    <property type="evidence" value="ECO:0007669"/>
    <property type="project" value="TreeGrafter"/>
</dbReference>
<dbReference type="Ensembl" id="ENSEBUT00000012201.1">
    <property type="protein sequence ID" value="ENSEBUP00000011628.1"/>
    <property type="gene ID" value="ENSEBUG00000007455.1"/>
</dbReference>
<sequence>MTSSRDILQKDKGSAVDAAIASLLCVSLMNPQSMGLGGGVIFTIFNASTGVGEVIMARETAPRQVLKDLCMRRNITDPAMIAVPGEIRGYALAHRRHGRLPWARLFEPAIDLAERGVPVSRALRERLEYVNNLFRAVQRNKHLCEIYCGEDGDILKENDIVKYPSLARTYRAIAERGPQEFYTGSVAQKLVRDVKAAGGVLELSDLKVYKAEVLSPLQFPFGEDTILLPPLPGGGISLAFALNILQGYKMTQKSIMELKNRENTFHQLAGALKYVSKYHDKLGDPQFKNTSELVRRLLSSDFGAKVRSAISHQKDVDPELLLQNVVLSDRPGTSHISVLAPDGSAVSVTSSINTFFGSRVVSHSTGIILNDHMRDFCNKSFPQPGERPISYMSPTIILDKNKRVKMVVGASGGSRIIAGIVQVIMNILWFGYDLEKAVMAPRLYVGSNLTVNLEDNFDEDVKRQLESLGHLIVQTPWNVVVQAVLRSDSRILAKSDERKHAEAAGF</sequence>
<dbReference type="PANTHER" id="PTHR11686">
    <property type="entry name" value="GAMMA GLUTAMYL TRANSPEPTIDASE"/>
    <property type="match status" value="1"/>
</dbReference>
<dbReference type="GO" id="GO:0006954">
    <property type="term" value="P:inflammatory response"/>
    <property type="evidence" value="ECO:0007669"/>
    <property type="project" value="TreeGrafter"/>
</dbReference>
<dbReference type="GeneTree" id="ENSGT00940000154601"/>
<name>A0A8C4Q949_EPTBU</name>
<reference evidence="4" key="2">
    <citation type="submission" date="2025-09" db="UniProtKB">
        <authorList>
            <consortium name="Ensembl"/>
        </authorList>
    </citation>
    <scope>IDENTIFICATION</scope>
</reference>
<evidence type="ECO:0000256" key="1">
    <source>
        <dbReference type="ARBA" id="ARBA00009381"/>
    </source>
</evidence>
<accession>A0A8C4Q949</accession>
<dbReference type="GO" id="GO:1901750">
    <property type="term" value="P:leukotriene D4 biosynthetic process"/>
    <property type="evidence" value="ECO:0007669"/>
    <property type="project" value="TreeGrafter"/>
</dbReference>
<evidence type="ECO:0000256" key="2">
    <source>
        <dbReference type="PIRSR" id="PIRSR600101-1"/>
    </source>
</evidence>
<dbReference type="InterPro" id="IPR043138">
    <property type="entry name" value="GGT_lsub"/>
</dbReference>
<comment type="similarity">
    <text evidence="1">Belongs to the gamma-glutamyltransferase family.</text>
</comment>
<dbReference type="PRINTS" id="PR01210">
    <property type="entry name" value="GGTRANSPTASE"/>
</dbReference>
<dbReference type="Pfam" id="PF01019">
    <property type="entry name" value="G_glu_transpept"/>
    <property type="match status" value="1"/>
</dbReference>
<dbReference type="InterPro" id="IPR029055">
    <property type="entry name" value="Ntn_hydrolases_N"/>
</dbReference>
<feature type="binding site" evidence="3">
    <location>
        <position position="375"/>
    </location>
    <ligand>
        <name>L-glutamate</name>
        <dbReference type="ChEBI" id="CHEBI:29985"/>
    </ligand>
</feature>
<feature type="active site" description="Nucleophile" evidence="2">
    <location>
        <position position="333"/>
    </location>
</feature>
<dbReference type="GO" id="GO:0005886">
    <property type="term" value="C:plasma membrane"/>
    <property type="evidence" value="ECO:0007669"/>
    <property type="project" value="TreeGrafter"/>
</dbReference>
<evidence type="ECO:0000256" key="3">
    <source>
        <dbReference type="PIRSR" id="PIRSR600101-2"/>
    </source>
</evidence>
<feature type="binding site" evidence="3">
    <location>
        <begin position="351"/>
        <end position="353"/>
    </location>
    <ligand>
        <name>L-glutamate</name>
        <dbReference type="ChEBI" id="CHEBI:29985"/>
    </ligand>
</feature>
<dbReference type="OMA" id="KNDSEIC"/>
<dbReference type="PANTHER" id="PTHR11686:SF19">
    <property type="entry name" value="GLUTATHIONE HYDROLASE 5 PROENZYME"/>
    <property type="match status" value="1"/>
</dbReference>
<evidence type="ECO:0000313" key="4">
    <source>
        <dbReference type="Ensembl" id="ENSEBUP00000011628.1"/>
    </source>
</evidence>
<dbReference type="AlphaFoldDB" id="A0A8C4Q949"/>
<keyword evidence="5" id="KW-1185">Reference proteome</keyword>
<dbReference type="GO" id="GO:0036374">
    <property type="term" value="F:glutathione hydrolase activity"/>
    <property type="evidence" value="ECO:0007669"/>
    <property type="project" value="InterPro"/>
</dbReference>
<dbReference type="GO" id="GO:0006751">
    <property type="term" value="P:glutathione catabolic process"/>
    <property type="evidence" value="ECO:0007669"/>
    <property type="project" value="InterPro"/>
</dbReference>
<dbReference type="InterPro" id="IPR043137">
    <property type="entry name" value="GGT_ssub_C"/>
</dbReference>
<dbReference type="InterPro" id="IPR000101">
    <property type="entry name" value="GGT_peptidase"/>
</dbReference>
<protein>
    <submittedName>
        <fullName evidence="4">Uncharacterized protein</fullName>
    </submittedName>
</protein>
<dbReference type="Gene3D" id="3.60.20.40">
    <property type="match status" value="1"/>
</dbReference>
<feature type="binding site" evidence="3">
    <location>
        <position position="413"/>
    </location>
    <ligand>
        <name>L-glutamate</name>
        <dbReference type="ChEBI" id="CHEBI:29985"/>
    </ligand>
</feature>
<feature type="binding site" evidence="3">
    <location>
        <position position="58"/>
    </location>
    <ligand>
        <name>L-glutamate</name>
        <dbReference type="ChEBI" id="CHEBI:29985"/>
    </ligand>
</feature>
<organism evidence="4 5">
    <name type="scientific">Eptatretus burgeri</name>
    <name type="common">Inshore hagfish</name>
    <dbReference type="NCBI Taxonomy" id="7764"/>
    <lineage>
        <taxon>Eukaryota</taxon>
        <taxon>Metazoa</taxon>
        <taxon>Chordata</taxon>
        <taxon>Craniata</taxon>
        <taxon>Vertebrata</taxon>
        <taxon>Cyclostomata</taxon>
        <taxon>Myxini</taxon>
        <taxon>Myxiniformes</taxon>
        <taxon>Myxinidae</taxon>
        <taxon>Eptatretinae</taxon>
        <taxon>Eptatretus</taxon>
    </lineage>
</organism>
<evidence type="ECO:0000313" key="5">
    <source>
        <dbReference type="Proteomes" id="UP000694388"/>
    </source>
</evidence>
<dbReference type="Gene3D" id="1.10.246.130">
    <property type="match status" value="1"/>
</dbReference>
<dbReference type="SUPFAM" id="SSF56235">
    <property type="entry name" value="N-terminal nucleophile aminohydrolases (Ntn hydrolases)"/>
    <property type="match status" value="1"/>
</dbReference>
<reference evidence="4" key="1">
    <citation type="submission" date="2025-08" db="UniProtKB">
        <authorList>
            <consortium name="Ensembl"/>
        </authorList>
    </citation>
    <scope>IDENTIFICATION</scope>
</reference>
<dbReference type="Proteomes" id="UP000694388">
    <property type="component" value="Unplaced"/>
</dbReference>